<feature type="transmembrane region" description="Helical" evidence="2">
    <location>
        <begin position="25"/>
        <end position="46"/>
    </location>
</feature>
<sequence>MSTSVDEPPALGPRPYHHTANDHRGLVLTISILFIAYSFMVLAMRLASKYRNMGVEDWLAVAATTIALPHFIAIIVATVDGGFGSSYTLLSGSDTHTTSQSLRASDVFFLLALFVGKCSAIWLCRRLFAVGQHRNHMYCEVAIGLSAIWCVASIIAATAGCTSSEVIRTGPEKCSGLVTRWIIIGLFDALLELLILGLSIVVIFPLHMSVQRKVQASLCFILRLPIIVLICVQIKYVADFVTASNAGIALTRPILLRQAEVLYSLLSAAIPALNQYLRKFDTSQATVFGYNANTYGSAGRSYQMDSLNAQRSKNGDTKNYSQAGNDEPHEDLGKSTGINFVPGSHTQYHASVEGPHSEGFAHDGRSNASHEDGSLGRHNSEEFIIRKDVEYRVQHEDR</sequence>
<dbReference type="Proteomes" id="UP000054266">
    <property type="component" value="Unassembled WGS sequence"/>
</dbReference>
<dbReference type="PANTHER" id="PTHR39614:SF2">
    <property type="entry name" value="INTEGRAL MEMBRANE PROTEIN"/>
    <property type="match status" value="1"/>
</dbReference>
<feature type="compositionally biased region" description="Basic and acidic residues" evidence="1">
    <location>
        <begin position="355"/>
        <end position="379"/>
    </location>
</feature>
<evidence type="ECO:0000256" key="2">
    <source>
        <dbReference type="SAM" id="Phobius"/>
    </source>
</evidence>
<dbReference type="InterPro" id="IPR049326">
    <property type="entry name" value="Rhodopsin_dom_fungi"/>
</dbReference>
<dbReference type="HOGENOM" id="CLU_036632_1_0_1"/>
<feature type="transmembrane region" description="Helical" evidence="2">
    <location>
        <begin position="137"/>
        <end position="160"/>
    </location>
</feature>
<dbReference type="AlphaFoldDB" id="A0A0D2GBX0"/>
<feature type="region of interest" description="Disordered" evidence="1">
    <location>
        <begin position="310"/>
        <end position="379"/>
    </location>
</feature>
<feature type="compositionally biased region" description="Polar residues" evidence="1">
    <location>
        <begin position="310"/>
        <end position="324"/>
    </location>
</feature>
<feature type="domain" description="Rhodopsin" evidence="3">
    <location>
        <begin position="45"/>
        <end position="279"/>
    </location>
</feature>
<keyword evidence="2" id="KW-0812">Transmembrane</keyword>
<dbReference type="Pfam" id="PF20684">
    <property type="entry name" value="Fung_rhodopsin"/>
    <property type="match status" value="1"/>
</dbReference>
<evidence type="ECO:0000259" key="3">
    <source>
        <dbReference type="Pfam" id="PF20684"/>
    </source>
</evidence>
<proteinExistence type="predicted"/>
<reference evidence="4 5" key="1">
    <citation type="submission" date="2015-01" db="EMBL/GenBank/DDBJ databases">
        <title>The Genome Sequence of Capronia semiimmersa CBS27337.</title>
        <authorList>
            <consortium name="The Broad Institute Genomics Platform"/>
            <person name="Cuomo C."/>
            <person name="de Hoog S."/>
            <person name="Gorbushina A."/>
            <person name="Stielow B."/>
            <person name="Teixiera M."/>
            <person name="Abouelleil A."/>
            <person name="Chapman S.B."/>
            <person name="Priest M."/>
            <person name="Young S.K."/>
            <person name="Wortman J."/>
            <person name="Nusbaum C."/>
            <person name="Birren B."/>
        </authorList>
    </citation>
    <scope>NUCLEOTIDE SEQUENCE [LARGE SCALE GENOMIC DNA]</scope>
    <source>
        <strain evidence="4 5">CBS 27337</strain>
    </source>
</reference>
<keyword evidence="2" id="KW-0472">Membrane</keyword>
<dbReference type="PANTHER" id="PTHR39614">
    <property type="entry name" value="INTEGRAL MEMBRANE PROTEIN"/>
    <property type="match status" value="1"/>
</dbReference>
<keyword evidence="5" id="KW-1185">Reference proteome</keyword>
<evidence type="ECO:0000256" key="1">
    <source>
        <dbReference type="SAM" id="MobiDB-lite"/>
    </source>
</evidence>
<evidence type="ECO:0000313" key="4">
    <source>
        <dbReference type="EMBL" id="KIW69539.1"/>
    </source>
</evidence>
<protein>
    <recommendedName>
        <fullName evidence="3">Rhodopsin domain-containing protein</fullName>
    </recommendedName>
</protein>
<keyword evidence="2" id="KW-1133">Transmembrane helix</keyword>
<feature type="transmembrane region" description="Helical" evidence="2">
    <location>
        <begin position="218"/>
        <end position="238"/>
    </location>
</feature>
<organism evidence="4 5">
    <name type="scientific">Phialophora macrospora</name>
    <dbReference type="NCBI Taxonomy" id="1851006"/>
    <lineage>
        <taxon>Eukaryota</taxon>
        <taxon>Fungi</taxon>
        <taxon>Dikarya</taxon>
        <taxon>Ascomycota</taxon>
        <taxon>Pezizomycotina</taxon>
        <taxon>Eurotiomycetes</taxon>
        <taxon>Chaetothyriomycetidae</taxon>
        <taxon>Chaetothyriales</taxon>
        <taxon>Herpotrichiellaceae</taxon>
        <taxon>Phialophora</taxon>
    </lineage>
</organism>
<name>A0A0D2GBX0_9EURO</name>
<feature type="transmembrane region" description="Helical" evidence="2">
    <location>
        <begin position="107"/>
        <end position="125"/>
    </location>
</feature>
<feature type="transmembrane region" description="Helical" evidence="2">
    <location>
        <begin position="180"/>
        <end position="206"/>
    </location>
</feature>
<feature type="transmembrane region" description="Helical" evidence="2">
    <location>
        <begin position="58"/>
        <end position="79"/>
    </location>
</feature>
<dbReference type="EMBL" id="KN846958">
    <property type="protein sequence ID" value="KIW69539.1"/>
    <property type="molecule type" value="Genomic_DNA"/>
</dbReference>
<dbReference type="STRING" id="5601.A0A0D2GBX0"/>
<accession>A0A0D2GBX0</accession>
<gene>
    <name evidence="4" type="ORF">PV04_05412</name>
</gene>
<evidence type="ECO:0000313" key="5">
    <source>
        <dbReference type="Proteomes" id="UP000054266"/>
    </source>
</evidence>